<evidence type="ECO:0000313" key="4">
    <source>
        <dbReference type="Proteomes" id="UP000030700"/>
    </source>
</evidence>
<dbReference type="Gene3D" id="3.40.50.2300">
    <property type="match status" value="1"/>
</dbReference>
<dbReference type="AlphaFoldDB" id="A0A0S6VWF9"/>
<dbReference type="InterPro" id="IPR011006">
    <property type="entry name" value="CheY-like_superfamily"/>
</dbReference>
<dbReference type="InterPro" id="IPR015168">
    <property type="entry name" value="SsuA/THI5"/>
</dbReference>
<gene>
    <name evidence="3" type="ORF">U14_00890</name>
</gene>
<dbReference type="Pfam" id="PF00072">
    <property type="entry name" value="Response_reg"/>
    <property type="match status" value="1"/>
</dbReference>
<evidence type="ECO:0000313" key="3">
    <source>
        <dbReference type="EMBL" id="GAK49667.1"/>
    </source>
</evidence>
<dbReference type="PROSITE" id="PS50110">
    <property type="entry name" value="RESPONSE_REGULATORY"/>
    <property type="match status" value="1"/>
</dbReference>
<dbReference type="Pfam" id="PF09084">
    <property type="entry name" value="NMT1"/>
    <property type="match status" value="1"/>
</dbReference>
<dbReference type="PANTHER" id="PTHR43228">
    <property type="entry name" value="TWO-COMPONENT RESPONSE REGULATOR"/>
    <property type="match status" value="1"/>
</dbReference>
<sequence>MPESIVAWGVKDIHTSAQLVLAKRLGFFQRYGLQVECKLFPSEENCLHAFEHSSAPPFIWTQTLPHFLALRANGLPIRIISPLADISASYQFVIRTESGIVLPADLQGRRIGMVQGSFVEILFHNMAKDFQLDLSQIIVVNASPIEQLELFANREIDAVACWEPWTSQACYIGGTRYFSGLYSSIPGHEGRVNWLTGQSLLVTFEEHIQHESDTLLACLRGIEHATTYLNSTLQKAASVFSDLLDTDKEELVTLLQKNIYAMQMNELFYIGLVSGLELFLQSRPSAIFTAAELYDTRLLAQIQPGFVRQDWQTHADVEETEIVEDHQIYYPTNVRFHLPQGRTPRYIVVDDTQIVVEMFCEMIEMIGGKVVGTASTGAQAMILYADQLPDIVAIDISMPDMNGIEAIKNILRMNPLANIIVVSGNSYEHVRQEVFRLGVKLFIAKPFHVPDILRLLQRFTQEQGKEESERLAVIPAGEV</sequence>
<name>A0A0S6VWF9_9BACT</name>
<dbReference type="InterPro" id="IPR052048">
    <property type="entry name" value="ST_Response_Regulator"/>
</dbReference>
<keyword evidence="1" id="KW-0597">Phosphoprotein</keyword>
<dbReference type="Gene3D" id="3.40.190.10">
    <property type="entry name" value="Periplasmic binding protein-like II"/>
    <property type="match status" value="2"/>
</dbReference>
<protein>
    <submittedName>
        <fullName evidence="3">Nitrate/sulfonate/bicarbonate ABC transporter substrate-binding protein</fullName>
    </submittedName>
</protein>
<organism evidence="3">
    <name type="scientific">Candidatus Moduliflexus flocculans</name>
    <dbReference type="NCBI Taxonomy" id="1499966"/>
    <lineage>
        <taxon>Bacteria</taxon>
        <taxon>Candidatus Moduliflexota</taxon>
        <taxon>Candidatus Moduliflexia</taxon>
        <taxon>Candidatus Moduliflexales</taxon>
        <taxon>Candidatus Moduliflexaceae</taxon>
    </lineage>
</organism>
<dbReference type="Proteomes" id="UP000030700">
    <property type="component" value="Unassembled WGS sequence"/>
</dbReference>
<accession>A0A0S6VWF9</accession>
<dbReference type="PANTHER" id="PTHR43228:SF1">
    <property type="entry name" value="TWO-COMPONENT RESPONSE REGULATOR ARR22"/>
    <property type="match status" value="1"/>
</dbReference>
<evidence type="ECO:0000259" key="2">
    <source>
        <dbReference type="PROSITE" id="PS50110"/>
    </source>
</evidence>
<feature type="modified residue" description="4-aspartylphosphate" evidence="1">
    <location>
        <position position="395"/>
    </location>
</feature>
<dbReference type="SUPFAM" id="SSF53850">
    <property type="entry name" value="Periplasmic binding protein-like II"/>
    <property type="match status" value="1"/>
</dbReference>
<dbReference type="GO" id="GO:0000160">
    <property type="term" value="P:phosphorelay signal transduction system"/>
    <property type="evidence" value="ECO:0007669"/>
    <property type="project" value="InterPro"/>
</dbReference>
<proteinExistence type="predicted"/>
<dbReference type="EMBL" id="DF820455">
    <property type="protein sequence ID" value="GAK49667.1"/>
    <property type="molecule type" value="Genomic_DNA"/>
</dbReference>
<feature type="domain" description="Response regulatory" evidence="2">
    <location>
        <begin position="345"/>
        <end position="460"/>
    </location>
</feature>
<dbReference type="SUPFAM" id="SSF52172">
    <property type="entry name" value="CheY-like"/>
    <property type="match status" value="1"/>
</dbReference>
<dbReference type="InterPro" id="IPR001789">
    <property type="entry name" value="Sig_transdc_resp-reg_receiver"/>
</dbReference>
<keyword evidence="4" id="KW-1185">Reference proteome</keyword>
<dbReference type="SMART" id="SM00448">
    <property type="entry name" value="REC"/>
    <property type="match status" value="1"/>
</dbReference>
<evidence type="ECO:0000256" key="1">
    <source>
        <dbReference type="PROSITE-ProRule" id="PRU00169"/>
    </source>
</evidence>
<dbReference type="HOGENOM" id="CLU_536048_0_0_0"/>
<reference evidence="3" key="1">
    <citation type="journal article" date="2015" name="PeerJ">
        <title>First genomic representation of candidate bacterial phylum KSB3 points to enhanced environmental sensing as a trigger of wastewater bulking.</title>
        <authorList>
            <person name="Sekiguchi Y."/>
            <person name="Ohashi A."/>
            <person name="Parks D.H."/>
            <person name="Yamauchi T."/>
            <person name="Tyson G.W."/>
            <person name="Hugenholtz P."/>
        </authorList>
    </citation>
    <scope>NUCLEOTIDE SEQUENCE [LARGE SCALE GENOMIC DNA]</scope>
</reference>
<dbReference type="STRING" id="1499966.U14_00890"/>